<accession>A0ABS6DRW3</accession>
<organism evidence="2 3">
    <name type="scientific">Mycoplasma zalophidermidis</name>
    <dbReference type="NCBI Taxonomy" id="398174"/>
    <lineage>
        <taxon>Bacteria</taxon>
        <taxon>Bacillati</taxon>
        <taxon>Mycoplasmatota</taxon>
        <taxon>Mollicutes</taxon>
        <taxon>Mycoplasmataceae</taxon>
        <taxon>Mycoplasma</taxon>
    </lineage>
</organism>
<comment type="caution">
    <text evidence="2">The sequence shown here is derived from an EMBL/GenBank/DDBJ whole genome shotgun (WGS) entry which is preliminary data.</text>
</comment>
<evidence type="ECO:0000313" key="2">
    <source>
        <dbReference type="EMBL" id="MBU4693750.1"/>
    </source>
</evidence>
<keyword evidence="1" id="KW-0732">Signal</keyword>
<evidence type="ECO:0000313" key="3">
    <source>
        <dbReference type="Proteomes" id="UP000812267"/>
    </source>
</evidence>
<gene>
    <name evidence="2" type="ORF">KQ878_02530</name>
</gene>
<feature type="signal peptide" evidence="1">
    <location>
        <begin position="1"/>
        <end position="24"/>
    </location>
</feature>
<dbReference type="Proteomes" id="UP000812267">
    <property type="component" value="Unassembled WGS sequence"/>
</dbReference>
<name>A0ABS6DRW3_9MOLU</name>
<dbReference type="EMBL" id="JAHMHK010000003">
    <property type="protein sequence ID" value="MBU4693750.1"/>
    <property type="molecule type" value="Genomic_DNA"/>
</dbReference>
<evidence type="ECO:0000256" key="1">
    <source>
        <dbReference type="SAM" id="SignalP"/>
    </source>
</evidence>
<dbReference type="PROSITE" id="PS51257">
    <property type="entry name" value="PROKAR_LIPOPROTEIN"/>
    <property type="match status" value="1"/>
</dbReference>
<sequence length="688" mass="78663">MKKITKLSLVFTSFSASVLPLVSAACNNGNSNQIKPNTGTQESDQSANNNQLTIDTNLNSLGKTMNALEIKERLDLMLESGKSNEEIINYINLFTIKPINVPTRSSLTYLNAETTGKGDLILNFKLKQDKTKSETISKKYTNFELYNEKSGESGKISGGIAQVGDLKINTDVNRNGRKIGAMEFKTKFDEQFDSVNGDATKILDWMKQYIDIEGDYSKNSKWVYTVHKSTHHHGDYNLHAYISARDRITGRVYRAFDGDGNPGITFLGWNKVKKIGNIFMEEISNVSLEGTKIKADQVAKEINSASTIDEKLNIIKKYSTESFDEYFKGDNTQVDYQIKAEENSTDINQLHLIFNVKGKAEHEFNIEKETKITLNRFFTNLKVGDYTINTADSNFKHHANELLAWIGGKQNNVHPKEIQLKEYSDQIMTIFNSDKYTDYGKKVGVAIDLIEDLVFDLQDKWEELDNYKNILTEDEKASVTKMFNNYDYVKKIRINGTLSKKANEIGELTDPIKQKQGFQELAKLMKTQLLNGWSLCLKMILSGAEKRASEYTKNNIKHIILERMIDKSKEMIANQKYDYINYQNIMENINYELDNFKFGDLENLNFEQLVEVMRNILEYSITKDSTNDNFTYEIDRNAHAPKVKDHTNSATGAKDFSVLTLTINVTNKKNNSVEPITFNIIFKHSENW</sequence>
<keyword evidence="3" id="KW-1185">Reference proteome</keyword>
<reference evidence="2" key="1">
    <citation type="submission" date="2021-06" db="EMBL/GenBank/DDBJ databases">
        <title>Novel Mycoplasma species detected in California sea lions (Zalophus californianus) from the USA.</title>
        <authorList>
            <person name="Volokhov D.V."/>
            <person name="Furtak V.A."/>
            <person name="Zagorodnyaya T.A."/>
        </authorList>
    </citation>
    <scope>NUCLEOTIDE SEQUENCE [LARGE SCALE GENOMIC DNA]</scope>
    <source>
        <strain evidence="2">CSL 4779</strain>
    </source>
</reference>
<protein>
    <recommendedName>
        <fullName evidence="4">Lipoprotein-associated type-17 domain-containing protein</fullName>
    </recommendedName>
</protein>
<proteinExistence type="predicted"/>
<dbReference type="RefSeq" id="WP_216567871.1">
    <property type="nucleotide sequence ID" value="NZ_JAHMHK010000003.1"/>
</dbReference>
<feature type="chain" id="PRO_5046700521" description="Lipoprotein-associated type-17 domain-containing protein" evidence="1">
    <location>
        <begin position="25"/>
        <end position="688"/>
    </location>
</feature>
<evidence type="ECO:0008006" key="4">
    <source>
        <dbReference type="Google" id="ProtNLM"/>
    </source>
</evidence>